<evidence type="ECO:0000256" key="1">
    <source>
        <dbReference type="SAM" id="Phobius"/>
    </source>
</evidence>
<sequence length="55" mass="5768">MNANDGIDLLAPLELEMQELEPMDAPGFWSNFKDGVLVSLAVSAIYGGVASAVVT</sequence>
<dbReference type="EMBL" id="CP101988">
    <property type="protein sequence ID" value="UUI76514.1"/>
    <property type="molecule type" value="Genomic_DNA"/>
</dbReference>
<evidence type="ECO:0000313" key="2">
    <source>
        <dbReference type="EMBL" id="UUI76514.1"/>
    </source>
</evidence>
<feature type="transmembrane region" description="Helical" evidence="1">
    <location>
        <begin position="36"/>
        <end position="54"/>
    </location>
</feature>
<dbReference type="NCBIfam" id="NF041808">
    <property type="entry name" value="daptide_123"/>
    <property type="match status" value="1"/>
</dbReference>
<protein>
    <submittedName>
        <fullName evidence="2">Uncharacterized protein</fullName>
    </submittedName>
</protein>
<name>A0ABY5L2B9_9CELL</name>
<keyword evidence="1" id="KW-1133">Transmembrane helix</keyword>
<keyword evidence="3" id="KW-1185">Reference proteome</keyword>
<reference evidence="2 3" key="1">
    <citation type="submission" date="2022-07" db="EMBL/GenBank/DDBJ databases">
        <title>Novel species in genus cellulomonas.</title>
        <authorList>
            <person name="Ye L."/>
        </authorList>
    </citation>
    <scope>NUCLEOTIDE SEQUENCE [LARGE SCALE GENOMIC DNA]</scope>
    <source>
        <strain evidence="3">zg-Y338</strain>
    </source>
</reference>
<gene>
    <name evidence="2" type="ORF">NP064_06410</name>
</gene>
<dbReference type="Proteomes" id="UP001316189">
    <property type="component" value="Chromosome"/>
</dbReference>
<accession>A0ABY5L2B9</accession>
<keyword evidence="1" id="KW-0472">Membrane</keyword>
<keyword evidence="1" id="KW-0812">Transmembrane</keyword>
<dbReference type="RefSeq" id="WP_227568791.1">
    <property type="nucleotide sequence ID" value="NZ_CP101988.1"/>
</dbReference>
<evidence type="ECO:0000313" key="3">
    <source>
        <dbReference type="Proteomes" id="UP001316189"/>
    </source>
</evidence>
<proteinExistence type="predicted"/>
<organism evidence="2 3">
    <name type="scientific">Cellulomonas chengniuliangii</name>
    <dbReference type="NCBI Taxonomy" id="2968084"/>
    <lineage>
        <taxon>Bacteria</taxon>
        <taxon>Bacillati</taxon>
        <taxon>Actinomycetota</taxon>
        <taxon>Actinomycetes</taxon>
        <taxon>Micrococcales</taxon>
        <taxon>Cellulomonadaceae</taxon>
        <taxon>Cellulomonas</taxon>
    </lineage>
</organism>